<name>A0A8J3PIL5_9ACTN</name>
<organism evidence="1 2">
    <name type="scientific">Catellatospora methionotrophica</name>
    <dbReference type="NCBI Taxonomy" id="121620"/>
    <lineage>
        <taxon>Bacteria</taxon>
        <taxon>Bacillati</taxon>
        <taxon>Actinomycetota</taxon>
        <taxon>Actinomycetes</taxon>
        <taxon>Micromonosporales</taxon>
        <taxon>Micromonosporaceae</taxon>
        <taxon>Catellatospora</taxon>
    </lineage>
</organism>
<sequence>MIIGRRIVLRAAYNWCTTAARDGPRLHARSMPADRLRDSISPQPDPAGLVLLTVAGEQAVPDPVGEVSGPEILAITAAEAV</sequence>
<dbReference type="EMBL" id="BONJ01000028">
    <property type="protein sequence ID" value="GIG16526.1"/>
    <property type="molecule type" value="Genomic_DNA"/>
</dbReference>
<dbReference type="Proteomes" id="UP000660339">
    <property type="component" value="Unassembled WGS sequence"/>
</dbReference>
<reference evidence="1" key="1">
    <citation type="submission" date="2021-01" db="EMBL/GenBank/DDBJ databases">
        <title>Whole genome shotgun sequence of Catellatospora methionotrophica NBRC 14553.</title>
        <authorList>
            <person name="Komaki H."/>
            <person name="Tamura T."/>
        </authorList>
    </citation>
    <scope>NUCLEOTIDE SEQUENCE</scope>
    <source>
        <strain evidence="1">NBRC 14553</strain>
    </source>
</reference>
<proteinExistence type="predicted"/>
<comment type="caution">
    <text evidence="1">The sequence shown here is derived from an EMBL/GenBank/DDBJ whole genome shotgun (WGS) entry which is preliminary data.</text>
</comment>
<evidence type="ECO:0000313" key="1">
    <source>
        <dbReference type="EMBL" id="GIG16526.1"/>
    </source>
</evidence>
<dbReference type="AlphaFoldDB" id="A0A8J3PIL5"/>
<accession>A0A8J3PIL5</accession>
<gene>
    <name evidence="1" type="ORF">Cme02nite_48580</name>
</gene>
<keyword evidence="2" id="KW-1185">Reference proteome</keyword>
<evidence type="ECO:0000313" key="2">
    <source>
        <dbReference type="Proteomes" id="UP000660339"/>
    </source>
</evidence>
<protein>
    <submittedName>
        <fullName evidence="1">Uncharacterized protein</fullName>
    </submittedName>
</protein>